<dbReference type="Pfam" id="PF00082">
    <property type="entry name" value="Peptidase_S8"/>
    <property type="match status" value="1"/>
</dbReference>
<comment type="caution">
    <text evidence="5">The sequence shown here is derived from an EMBL/GenBank/DDBJ whole genome shotgun (WGS) entry which is preliminary data.</text>
</comment>
<organism evidence="5 6">
    <name type="scientific">Hibiscus syriacus</name>
    <name type="common">Rose of Sharon</name>
    <dbReference type="NCBI Taxonomy" id="106335"/>
    <lineage>
        <taxon>Eukaryota</taxon>
        <taxon>Viridiplantae</taxon>
        <taxon>Streptophyta</taxon>
        <taxon>Embryophyta</taxon>
        <taxon>Tracheophyta</taxon>
        <taxon>Spermatophyta</taxon>
        <taxon>Magnoliopsida</taxon>
        <taxon>eudicotyledons</taxon>
        <taxon>Gunneridae</taxon>
        <taxon>Pentapetalae</taxon>
        <taxon>rosids</taxon>
        <taxon>malvids</taxon>
        <taxon>Malvales</taxon>
        <taxon>Malvaceae</taxon>
        <taxon>Malvoideae</taxon>
        <taxon>Hibiscus</taxon>
    </lineage>
</organism>
<evidence type="ECO:0000313" key="5">
    <source>
        <dbReference type="EMBL" id="KAE8672470.1"/>
    </source>
</evidence>
<keyword evidence="6" id="KW-1185">Reference proteome</keyword>
<dbReference type="PANTHER" id="PTHR10795">
    <property type="entry name" value="PROPROTEIN CONVERTASE SUBTILISIN/KEXIN"/>
    <property type="match status" value="1"/>
</dbReference>
<name>A0A6A2XRI6_HIBSY</name>
<sequence length="128" mass="14012">MNSKSTFKFMSGTSMSCPHLSGIVALLKSSHPNWSPAATKSAMMTSTDLFNIEGKPIVDETLQPANVFATGAGHVNPCRADNPGFIYDIQPDDYILYLCGLGYKDEEVGKIAHRSIKCSEEPRIRKES</sequence>
<dbReference type="Proteomes" id="UP000436088">
    <property type="component" value="Unassembled WGS sequence"/>
</dbReference>
<dbReference type="InterPro" id="IPR000209">
    <property type="entry name" value="Peptidase_S8/S53_dom"/>
</dbReference>
<dbReference type="InterPro" id="IPR045051">
    <property type="entry name" value="SBT"/>
</dbReference>
<comment type="caution">
    <text evidence="3">Lacks conserved residue(s) required for the propagation of feature annotation.</text>
</comment>
<protein>
    <recommendedName>
        <fullName evidence="4">Peptidase S8/S53 domain-containing protein</fullName>
    </recommendedName>
</protein>
<dbReference type="PROSITE" id="PS51892">
    <property type="entry name" value="SUBTILASE"/>
    <property type="match status" value="1"/>
</dbReference>
<comment type="similarity">
    <text evidence="1 3">Belongs to the peptidase S8 family.</text>
</comment>
<dbReference type="AlphaFoldDB" id="A0A6A2XRI6"/>
<dbReference type="Gene3D" id="3.40.50.200">
    <property type="entry name" value="Peptidase S8/S53 domain"/>
    <property type="match status" value="1"/>
</dbReference>
<dbReference type="GO" id="GO:0006508">
    <property type="term" value="P:proteolysis"/>
    <property type="evidence" value="ECO:0007669"/>
    <property type="project" value="InterPro"/>
</dbReference>
<evidence type="ECO:0000256" key="2">
    <source>
        <dbReference type="ARBA" id="ARBA00022729"/>
    </source>
</evidence>
<dbReference type="SUPFAM" id="SSF52743">
    <property type="entry name" value="Subtilisin-like"/>
    <property type="match status" value="1"/>
</dbReference>
<evidence type="ECO:0000256" key="1">
    <source>
        <dbReference type="ARBA" id="ARBA00011073"/>
    </source>
</evidence>
<proteinExistence type="inferred from homology"/>
<keyword evidence="2" id="KW-0732">Signal</keyword>
<evidence type="ECO:0000259" key="4">
    <source>
        <dbReference type="Pfam" id="PF00082"/>
    </source>
</evidence>
<dbReference type="InterPro" id="IPR036852">
    <property type="entry name" value="Peptidase_S8/S53_dom_sf"/>
</dbReference>
<accession>A0A6A2XRI6</accession>
<reference evidence="5" key="1">
    <citation type="submission" date="2019-09" db="EMBL/GenBank/DDBJ databases">
        <title>Draft genome information of white flower Hibiscus syriacus.</title>
        <authorList>
            <person name="Kim Y.-M."/>
        </authorList>
    </citation>
    <scope>NUCLEOTIDE SEQUENCE [LARGE SCALE GENOMIC DNA]</scope>
    <source>
        <strain evidence="5">YM2019G1</strain>
    </source>
</reference>
<evidence type="ECO:0000256" key="3">
    <source>
        <dbReference type="PROSITE-ProRule" id="PRU01240"/>
    </source>
</evidence>
<evidence type="ECO:0000313" key="6">
    <source>
        <dbReference type="Proteomes" id="UP000436088"/>
    </source>
</evidence>
<gene>
    <name evidence="5" type="ORF">F3Y22_tig00111841pilonHSYRG00298</name>
</gene>
<dbReference type="GO" id="GO:0004252">
    <property type="term" value="F:serine-type endopeptidase activity"/>
    <property type="evidence" value="ECO:0007669"/>
    <property type="project" value="InterPro"/>
</dbReference>
<dbReference type="EMBL" id="VEPZ02001445">
    <property type="protein sequence ID" value="KAE8672470.1"/>
    <property type="molecule type" value="Genomic_DNA"/>
</dbReference>
<feature type="domain" description="Peptidase S8/S53" evidence="4">
    <location>
        <begin position="4"/>
        <end position="51"/>
    </location>
</feature>